<organism evidence="1 2">
    <name type="scientific">Salimicrobium salexigens</name>
    <dbReference type="NCBI Taxonomy" id="908941"/>
    <lineage>
        <taxon>Bacteria</taxon>
        <taxon>Bacillati</taxon>
        <taxon>Bacillota</taxon>
        <taxon>Bacilli</taxon>
        <taxon>Bacillales</taxon>
        <taxon>Bacillaceae</taxon>
        <taxon>Salimicrobium</taxon>
    </lineage>
</organism>
<dbReference type="RefSeq" id="WP_200802042.1">
    <property type="nucleotide sequence ID" value="NZ_FTOK01000006.1"/>
</dbReference>
<keyword evidence="2" id="KW-1185">Reference proteome</keyword>
<comment type="caution">
    <text evidence="1">The sequence shown here is derived from an EMBL/GenBank/DDBJ whole genome shotgun (WGS) entry which is preliminary data.</text>
</comment>
<dbReference type="Proteomes" id="UP000199777">
    <property type="component" value="Unassembled WGS sequence"/>
</dbReference>
<reference evidence="1 2" key="1">
    <citation type="submission" date="2017-01" db="EMBL/GenBank/DDBJ databases">
        <authorList>
            <person name="Varghese N."/>
            <person name="Submissions S."/>
        </authorList>
    </citation>
    <scope>NUCLEOTIDE SEQUENCE [LARGE SCALE GENOMIC DNA]</scope>
    <source>
        <strain evidence="1 2">DSM 22782</strain>
    </source>
</reference>
<name>A0ABY1L006_9BACI</name>
<evidence type="ECO:0000313" key="2">
    <source>
        <dbReference type="Proteomes" id="UP000199777"/>
    </source>
</evidence>
<gene>
    <name evidence="1" type="ORF">SAMN05421758_106229</name>
</gene>
<proteinExistence type="predicted"/>
<evidence type="ECO:0008006" key="3">
    <source>
        <dbReference type="Google" id="ProtNLM"/>
    </source>
</evidence>
<dbReference type="EMBL" id="FTOK01000006">
    <property type="protein sequence ID" value="SIS83051.1"/>
    <property type="molecule type" value="Genomic_DNA"/>
</dbReference>
<sequence length="153" mass="17705">MINFQREGSLSNTHAGRDFESLAQNYFVQQGVSLEKQVSLPLGVSSRKKGHVFDLGNTSDGEKMVVECKSHKWTSGGNVPSAKMTVWNEAMYYFLLVPEEYRKVFFILRDYSERRKETLGEYYIRRYGHLIPDGVEFAEYDKEDGSVRWLDVS</sequence>
<accession>A0ABY1L006</accession>
<evidence type="ECO:0000313" key="1">
    <source>
        <dbReference type="EMBL" id="SIS83051.1"/>
    </source>
</evidence>
<protein>
    <recommendedName>
        <fullName evidence="3">Protein NO VEIN C-terminal domain-containing protein</fullName>
    </recommendedName>
</protein>